<protein>
    <submittedName>
        <fullName evidence="6">Transcriptional regulator</fullName>
    </submittedName>
</protein>
<dbReference type="PROSITE" id="PS51077">
    <property type="entry name" value="HTH_ICLR"/>
    <property type="match status" value="1"/>
</dbReference>
<keyword evidence="1" id="KW-0805">Transcription regulation</keyword>
<dbReference type="InterPro" id="IPR050707">
    <property type="entry name" value="HTH_MetabolicPath_Reg"/>
</dbReference>
<dbReference type="PANTHER" id="PTHR30136">
    <property type="entry name" value="HELIX-TURN-HELIX TRANSCRIPTIONAL REGULATOR, ICLR FAMILY"/>
    <property type="match status" value="1"/>
</dbReference>
<keyword evidence="2" id="KW-0238">DNA-binding</keyword>
<evidence type="ECO:0000259" key="4">
    <source>
        <dbReference type="PROSITE" id="PS51077"/>
    </source>
</evidence>
<dbReference type="InterPro" id="IPR014757">
    <property type="entry name" value="Tscrpt_reg_IclR_C"/>
</dbReference>
<dbReference type="PANTHER" id="PTHR30136:SF39">
    <property type="entry name" value="TRANSCRIPTIONAL REGULATORY PROTEIN"/>
    <property type="match status" value="1"/>
</dbReference>
<feature type="domain" description="IclR-ED" evidence="5">
    <location>
        <begin position="77"/>
        <end position="265"/>
    </location>
</feature>
<evidence type="ECO:0000256" key="3">
    <source>
        <dbReference type="ARBA" id="ARBA00023163"/>
    </source>
</evidence>
<feature type="domain" description="HTH iclR-type" evidence="4">
    <location>
        <begin position="13"/>
        <end position="76"/>
    </location>
</feature>
<evidence type="ECO:0000256" key="2">
    <source>
        <dbReference type="ARBA" id="ARBA00023125"/>
    </source>
</evidence>
<dbReference type="InterPro" id="IPR036388">
    <property type="entry name" value="WH-like_DNA-bd_sf"/>
</dbReference>
<dbReference type="GO" id="GO:0003700">
    <property type="term" value="F:DNA-binding transcription factor activity"/>
    <property type="evidence" value="ECO:0007669"/>
    <property type="project" value="TreeGrafter"/>
</dbReference>
<dbReference type="SUPFAM" id="SSF46785">
    <property type="entry name" value="Winged helix' DNA-binding domain"/>
    <property type="match status" value="1"/>
</dbReference>
<dbReference type="Gene3D" id="1.10.10.10">
    <property type="entry name" value="Winged helix-like DNA-binding domain superfamily/Winged helix DNA-binding domain"/>
    <property type="match status" value="1"/>
</dbReference>
<dbReference type="GO" id="GO:0003677">
    <property type="term" value="F:DNA binding"/>
    <property type="evidence" value="ECO:0007669"/>
    <property type="project" value="UniProtKB-KW"/>
</dbReference>
<evidence type="ECO:0000259" key="5">
    <source>
        <dbReference type="PROSITE" id="PS51078"/>
    </source>
</evidence>
<dbReference type="Pfam" id="PF01614">
    <property type="entry name" value="IclR_C"/>
    <property type="match status" value="1"/>
</dbReference>
<gene>
    <name evidence="6" type="ORF">CH339_09435</name>
</gene>
<dbReference type="Proteomes" id="UP000249299">
    <property type="component" value="Unassembled WGS sequence"/>
</dbReference>
<keyword evidence="7" id="KW-1185">Reference proteome</keyword>
<dbReference type="OrthoDB" id="9807558at2"/>
<reference evidence="6 7" key="1">
    <citation type="submission" date="2017-07" db="EMBL/GenBank/DDBJ databases">
        <title>Draft Genome Sequences of Select Purple Nonsulfur Bacteria.</title>
        <authorList>
            <person name="Lasarre B."/>
            <person name="Mckinlay J.B."/>
        </authorList>
    </citation>
    <scope>NUCLEOTIDE SEQUENCE [LARGE SCALE GENOMIC DNA]</scope>
    <source>
        <strain evidence="6 7">DSM 11290</strain>
    </source>
</reference>
<comment type="caution">
    <text evidence="6">The sequence shown here is derived from an EMBL/GenBank/DDBJ whole genome shotgun (WGS) entry which is preliminary data.</text>
</comment>
<name>A0A327JQD8_9HYPH</name>
<dbReference type="Pfam" id="PF09339">
    <property type="entry name" value="HTH_IclR"/>
    <property type="match status" value="1"/>
</dbReference>
<accession>A0A327JQD8</accession>
<dbReference type="Gene3D" id="3.30.450.40">
    <property type="match status" value="1"/>
</dbReference>
<dbReference type="SMART" id="SM00346">
    <property type="entry name" value="HTH_ICLR"/>
    <property type="match status" value="1"/>
</dbReference>
<evidence type="ECO:0000256" key="1">
    <source>
        <dbReference type="ARBA" id="ARBA00023015"/>
    </source>
</evidence>
<dbReference type="InterPro" id="IPR029016">
    <property type="entry name" value="GAF-like_dom_sf"/>
</dbReference>
<dbReference type="InterPro" id="IPR036390">
    <property type="entry name" value="WH_DNA-bd_sf"/>
</dbReference>
<proteinExistence type="predicted"/>
<keyword evidence="3" id="KW-0804">Transcription</keyword>
<dbReference type="InterPro" id="IPR005471">
    <property type="entry name" value="Tscrpt_reg_IclR_N"/>
</dbReference>
<dbReference type="AlphaFoldDB" id="A0A327JQD8"/>
<organism evidence="6 7">
    <name type="scientific">Rhodobium orientis</name>
    <dbReference type="NCBI Taxonomy" id="34017"/>
    <lineage>
        <taxon>Bacteria</taxon>
        <taxon>Pseudomonadati</taxon>
        <taxon>Pseudomonadota</taxon>
        <taxon>Alphaproteobacteria</taxon>
        <taxon>Hyphomicrobiales</taxon>
        <taxon>Rhodobiaceae</taxon>
        <taxon>Rhodobium</taxon>
    </lineage>
</organism>
<dbReference type="EMBL" id="NPEV01000016">
    <property type="protein sequence ID" value="RAI27593.1"/>
    <property type="molecule type" value="Genomic_DNA"/>
</dbReference>
<dbReference type="SUPFAM" id="SSF55781">
    <property type="entry name" value="GAF domain-like"/>
    <property type="match status" value="1"/>
</dbReference>
<dbReference type="PROSITE" id="PS51078">
    <property type="entry name" value="ICLR_ED"/>
    <property type="match status" value="1"/>
</dbReference>
<sequence>METMPATKDATGSQSIERATNLLAIVAEHHRSGASLGTLVSASGLTRATVRRLLVALMRADLVEQDADTRQYRLGAGCYILGVIASDRFGLHPLAHASVIRLARASEDTAFFSLRRGDHTTCLIREDGKHPIRSHVLDVGQFHPLGVAAHGIAILAALPDDEMNAVIEANTPVYRERYPMLTDELLRQVIAETRERGFALNPGIFHPGSWAIGVAVRNADGVAVGGLSIGSIEQRLQGARQRELADLLLAEAKTIEAKLVRQVGKVRRAPSARLVKQA</sequence>
<dbReference type="GO" id="GO:0045892">
    <property type="term" value="P:negative regulation of DNA-templated transcription"/>
    <property type="evidence" value="ECO:0007669"/>
    <property type="project" value="TreeGrafter"/>
</dbReference>
<evidence type="ECO:0000313" key="6">
    <source>
        <dbReference type="EMBL" id="RAI27593.1"/>
    </source>
</evidence>
<evidence type="ECO:0000313" key="7">
    <source>
        <dbReference type="Proteomes" id="UP000249299"/>
    </source>
</evidence>